<evidence type="ECO:0000256" key="6">
    <source>
        <dbReference type="ARBA" id="ARBA00023244"/>
    </source>
</evidence>
<comment type="caution">
    <text evidence="18">The sequence shown here is derived from an EMBL/GenBank/DDBJ whole genome shotgun (WGS) entry which is preliminary data.</text>
</comment>
<protein>
    <recommendedName>
        <fullName evidence="8 9">Glutamyl-tRNA reductase</fullName>
        <shortName evidence="9">GluTR</shortName>
        <ecNumber evidence="3 9">1.2.1.70</ecNumber>
    </recommendedName>
</protein>
<comment type="subunit">
    <text evidence="9">Homodimer.</text>
</comment>
<dbReference type="FunFam" id="3.40.50.720:FF:000031">
    <property type="entry name" value="Glutamyl-tRNA reductase"/>
    <property type="match status" value="1"/>
</dbReference>
<feature type="binding site" evidence="9 11">
    <location>
        <begin position="49"/>
        <end position="52"/>
    </location>
    <ligand>
        <name>substrate</name>
    </ligand>
</feature>
<dbReference type="InterPro" id="IPR000343">
    <property type="entry name" value="4pyrrol_synth_GluRdtase"/>
</dbReference>
<evidence type="ECO:0000256" key="3">
    <source>
        <dbReference type="ARBA" id="ARBA00012970"/>
    </source>
</evidence>
<dbReference type="CDD" id="cd05213">
    <property type="entry name" value="NAD_bind_Glutamyl_tRNA_reduct"/>
    <property type="match status" value="1"/>
</dbReference>
<dbReference type="EC" id="1.2.1.70" evidence="3 9"/>
<dbReference type="PIRSF" id="PIRSF000445">
    <property type="entry name" value="4pyrrol_synth_GluRdtase"/>
    <property type="match status" value="1"/>
</dbReference>
<evidence type="ECO:0000256" key="12">
    <source>
        <dbReference type="PIRSR" id="PIRSR000445-3"/>
    </source>
</evidence>
<dbReference type="InterPro" id="IPR036291">
    <property type="entry name" value="NAD(P)-bd_dom_sf"/>
</dbReference>
<comment type="function">
    <text evidence="9">Catalyzes the NADPH-dependent reduction of glutamyl-tRNA(Glu) to glutamate 1-semialdehyde (GSA).</text>
</comment>
<keyword evidence="19" id="KW-1185">Reference proteome</keyword>
<dbReference type="FunFam" id="3.30.460.30:FF:000001">
    <property type="entry name" value="Glutamyl-tRNA reductase"/>
    <property type="match status" value="1"/>
</dbReference>
<dbReference type="GeneID" id="98064793"/>
<dbReference type="Pfam" id="PF01488">
    <property type="entry name" value="Shikimate_DH"/>
    <property type="match status" value="1"/>
</dbReference>
<evidence type="ECO:0000256" key="5">
    <source>
        <dbReference type="ARBA" id="ARBA00023002"/>
    </source>
</evidence>
<feature type="binding site" evidence="9 11">
    <location>
        <position position="116"/>
    </location>
    <ligand>
        <name>substrate</name>
    </ligand>
</feature>
<dbReference type="NCBIfam" id="TIGR01035">
    <property type="entry name" value="hemA"/>
    <property type="match status" value="1"/>
</dbReference>
<dbReference type="Pfam" id="PF05201">
    <property type="entry name" value="GlutR_N"/>
    <property type="match status" value="1"/>
</dbReference>
<sequence length="424" mass="47813">MVFVACGLNHKTAPINVREKVALSPATQDSLLHSLLNLPEVNEAAILSTCNRTEIYCDTHDSQVIAHWLTKEHQLPLDSLSPFVYVHKGNQGIKHLLRVASGLDSMMIGEPQILGQMKQAYQHACNLGAIKTELRPIFEYVFSASKRVRTQSGVGTNPVSVAYAAVQLIGQLFTDYKSLNVFLIGSGETASLVAKYLRQQGVERFMIASRTLENAEKLANSFNGKTVPITDIAEYLPQADVIVSATNCPIHFINKSLVEQALNQRHHSPMFFLDLSVPRDVEENIKELGEIQLYNIDDLQTMIDKGMEERRYAALHAEQLIDEELNKYIRKHRSLKAKKVICDYRSQMQDLAQKELQRALKKLSAGQCQQIVLNEFSERLVNKLTHNPTAGLRQIAKDGREDLFTLARYLFNTTTRQSSYEEIS</sequence>
<dbReference type="Proteomes" id="UP000192511">
    <property type="component" value="Unassembled WGS sequence"/>
</dbReference>
<dbReference type="AlphaFoldDB" id="A0AAX0X0R2"/>
<organism evidence="18 19">
    <name type="scientific">Legionella anisa</name>
    <dbReference type="NCBI Taxonomy" id="28082"/>
    <lineage>
        <taxon>Bacteria</taxon>
        <taxon>Pseudomonadati</taxon>
        <taxon>Pseudomonadota</taxon>
        <taxon>Gammaproteobacteria</taxon>
        <taxon>Legionellales</taxon>
        <taxon>Legionellaceae</taxon>
        <taxon>Legionella</taxon>
    </lineage>
</organism>
<dbReference type="Gene3D" id="3.40.50.720">
    <property type="entry name" value="NAD(P)-binding Rossmann-like Domain"/>
    <property type="match status" value="1"/>
</dbReference>
<keyword evidence="5 9" id="KW-0560">Oxidoreductase</keyword>
<evidence type="ECO:0000256" key="2">
    <source>
        <dbReference type="ARBA" id="ARBA00005916"/>
    </source>
</evidence>
<dbReference type="InterPro" id="IPR015895">
    <property type="entry name" value="4pyrrol_synth_GluRdtase_N"/>
</dbReference>
<gene>
    <name evidence="9" type="primary">hemA</name>
    <name evidence="18" type="ORF">A6J39_017155</name>
</gene>
<dbReference type="RefSeq" id="WP_019234741.1">
    <property type="nucleotide sequence ID" value="NZ_CAAAHR010000051.1"/>
</dbReference>
<evidence type="ECO:0000313" key="18">
    <source>
        <dbReference type="EMBL" id="PNL62794.1"/>
    </source>
</evidence>
<proteinExistence type="inferred from homology"/>
<comment type="miscellaneous">
    <text evidence="9">During catalysis, the active site Cys acts as a nucleophile attacking the alpha-carbonyl group of tRNA-bound glutamate with the formation of a thioester intermediate between enzyme and glutamate, and the concomitant release of tRNA(Glu). The thioester intermediate is finally reduced by direct hydride transfer from NADPH, to form the product GSA.</text>
</comment>
<reference evidence="18" key="1">
    <citation type="submission" date="2017-12" db="EMBL/GenBank/DDBJ databases">
        <title>FDA dAtabase for Regulatory Grade micrObial Sequences (FDA-ARGOS): Supporting development and validation of Infectious Disease Dx tests.</title>
        <authorList>
            <person name="Kerrigan L."/>
            <person name="Tallon L.J."/>
            <person name="Sadzewicz L."/>
            <person name="Sengamalay N."/>
            <person name="Ott S."/>
            <person name="Godinez A."/>
            <person name="Nagaraj S."/>
            <person name="Vavikolanu K."/>
            <person name="Vyas G."/>
            <person name="Nadendla S."/>
            <person name="Aluvathingal J."/>
            <person name="Sichtig H."/>
        </authorList>
    </citation>
    <scope>NUCLEOTIDE SEQUENCE [LARGE SCALE GENOMIC DNA]</scope>
    <source>
        <strain evidence="18">FDAARGOS_200</strain>
    </source>
</reference>
<dbReference type="GO" id="GO:0050661">
    <property type="term" value="F:NADP binding"/>
    <property type="evidence" value="ECO:0007669"/>
    <property type="project" value="InterPro"/>
</dbReference>
<evidence type="ECO:0000256" key="7">
    <source>
        <dbReference type="ARBA" id="ARBA00047464"/>
    </source>
</evidence>
<dbReference type="SUPFAM" id="SSF69742">
    <property type="entry name" value="Glutamyl tRNA-reductase catalytic, N-terminal domain"/>
    <property type="match status" value="1"/>
</dbReference>
<evidence type="ECO:0000256" key="9">
    <source>
        <dbReference type="HAMAP-Rule" id="MF_00087"/>
    </source>
</evidence>
<evidence type="ECO:0000313" key="19">
    <source>
        <dbReference type="Proteomes" id="UP000192511"/>
    </source>
</evidence>
<dbReference type="PROSITE" id="PS00747">
    <property type="entry name" value="GLUTR"/>
    <property type="match status" value="1"/>
</dbReference>
<feature type="site" description="Important for activity" evidence="9 13">
    <location>
        <position position="95"/>
    </location>
</feature>
<dbReference type="SUPFAM" id="SSF51735">
    <property type="entry name" value="NAD(P)-binding Rossmann-fold domains"/>
    <property type="match status" value="1"/>
</dbReference>
<feature type="domain" description="Tetrapyrrole biosynthesis glutamyl-tRNA reductase dimerisation" evidence="15">
    <location>
        <begin position="317"/>
        <end position="412"/>
    </location>
</feature>
<dbReference type="EMBL" id="NBTX02000004">
    <property type="protein sequence ID" value="PNL62794.1"/>
    <property type="molecule type" value="Genomic_DNA"/>
</dbReference>
<comment type="domain">
    <text evidence="9">Possesses an unusual extended V-shaped dimeric structure with each monomer consisting of three distinct domains arranged along a curved 'spinal' alpha-helix. The N-terminal catalytic domain specifically recognizes the glutamate moiety of the substrate. The second domain is the NADPH-binding domain, and the third C-terminal domain is responsible for dimerization.</text>
</comment>
<evidence type="ECO:0000256" key="8">
    <source>
        <dbReference type="ARBA" id="ARBA00068659"/>
    </source>
</evidence>
<dbReference type="InterPro" id="IPR015896">
    <property type="entry name" value="4pyrrol_synth_GluRdtase_dimer"/>
</dbReference>
<evidence type="ECO:0000259" key="16">
    <source>
        <dbReference type="Pfam" id="PF01488"/>
    </source>
</evidence>
<dbReference type="InterPro" id="IPR018214">
    <property type="entry name" value="GluRdtase_CS"/>
</dbReference>
<comment type="similarity">
    <text evidence="2 9 14">Belongs to the glutamyl-tRNA reductase family.</text>
</comment>
<evidence type="ECO:0000256" key="10">
    <source>
        <dbReference type="PIRSR" id="PIRSR000445-1"/>
    </source>
</evidence>
<keyword evidence="6 9" id="KW-0627">Porphyrin biosynthesis</keyword>
<evidence type="ECO:0000256" key="14">
    <source>
        <dbReference type="RuleBase" id="RU000584"/>
    </source>
</evidence>
<dbReference type="InterPro" id="IPR036453">
    <property type="entry name" value="GluRdtase_dimer_dom_sf"/>
</dbReference>
<dbReference type="HAMAP" id="MF_00087">
    <property type="entry name" value="Glu_tRNA_reductase"/>
    <property type="match status" value="1"/>
</dbReference>
<evidence type="ECO:0000256" key="1">
    <source>
        <dbReference type="ARBA" id="ARBA00005059"/>
    </source>
</evidence>
<accession>A0AAX0X0R2</accession>
<dbReference type="PANTHER" id="PTHR43013">
    <property type="entry name" value="GLUTAMYL-TRNA REDUCTASE"/>
    <property type="match status" value="1"/>
</dbReference>
<evidence type="ECO:0000259" key="17">
    <source>
        <dbReference type="Pfam" id="PF05201"/>
    </source>
</evidence>
<evidence type="ECO:0000256" key="4">
    <source>
        <dbReference type="ARBA" id="ARBA00022857"/>
    </source>
</evidence>
<feature type="binding site" evidence="9 12">
    <location>
        <begin position="185"/>
        <end position="190"/>
    </location>
    <ligand>
        <name>NADP(+)</name>
        <dbReference type="ChEBI" id="CHEBI:58349"/>
    </ligand>
</feature>
<evidence type="ECO:0000256" key="11">
    <source>
        <dbReference type="PIRSR" id="PIRSR000445-2"/>
    </source>
</evidence>
<dbReference type="GO" id="GO:0008883">
    <property type="term" value="F:glutamyl-tRNA reductase activity"/>
    <property type="evidence" value="ECO:0007669"/>
    <property type="project" value="UniProtKB-UniRule"/>
</dbReference>
<comment type="pathway">
    <text evidence="1 9 14">Porphyrin-containing compound metabolism; protoporphyrin-IX biosynthesis; 5-aminolevulinate from L-glutamyl-tRNA(Glu): step 1/2.</text>
</comment>
<keyword evidence="4 9" id="KW-0521">NADP</keyword>
<dbReference type="InterPro" id="IPR036343">
    <property type="entry name" value="GluRdtase_N_sf"/>
</dbReference>
<feature type="active site" description="Nucleophile" evidence="9 10">
    <location>
        <position position="50"/>
    </location>
</feature>
<dbReference type="Pfam" id="PF00745">
    <property type="entry name" value="GlutR_dimer"/>
    <property type="match status" value="1"/>
</dbReference>
<dbReference type="InterPro" id="IPR006151">
    <property type="entry name" value="Shikm_DH/Glu-tRNA_Rdtase"/>
</dbReference>
<dbReference type="PANTHER" id="PTHR43013:SF1">
    <property type="entry name" value="GLUTAMYL-TRNA REDUCTASE"/>
    <property type="match status" value="1"/>
</dbReference>
<dbReference type="SUPFAM" id="SSF69075">
    <property type="entry name" value="Glutamyl tRNA-reductase dimerization domain"/>
    <property type="match status" value="1"/>
</dbReference>
<feature type="domain" description="Quinate/shikimate 5-dehydrogenase/glutamyl-tRNA reductase" evidence="16">
    <location>
        <begin position="170"/>
        <end position="301"/>
    </location>
</feature>
<evidence type="ECO:0000259" key="15">
    <source>
        <dbReference type="Pfam" id="PF00745"/>
    </source>
</evidence>
<feature type="binding site" evidence="9 11">
    <location>
        <begin position="110"/>
        <end position="112"/>
    </location>
    <ligand>
        <name>substrate</name>
    </ligand>
</feature>
<dbReference type="GO" id="GO:0019353">
    <property type="term" value="P:protoporphyrinogen IX biosynthetic process from glutamate"/>
    <property type="evidence" value="ECO:0007669"/>
    <property type="project" value="TreeGrafter"/>
</dbReference>
<name>A0AAX0X0R2_9GAMM</name>
<comment type="catalytic activity">
    <reaction evidence="7 9 14">
        <text>(S)-4-amino-5-oxopentanoate + tRNA(Glu) + NADP(+) = L-glutamyl-tRNA(Glu) + NADPH + H(+)</text>
        <dbReference type="Rhea" id="RHEA:12344"/>
        <dbReference type="Rhea" id="RHEA-COMP:9663"/>
        <dbReference type="Rhea" id="RHEA-COMP:9680"/>
        <dbReference type="ChEBI" id="CHEBI:15378"/>
        <dbReference type="ChEBI" id="CHEBI:57501"/>
        <dbReference type="ChEBI" id="CHEBI:57783"/>
        <dbReference type="ChEBI" id="CHEBI:58349"/>
        <dbReference type="ChEBI" id="CHEBI:78442"/>
        <dbReference type="ChEBI" id="CHEBI:78520"/>
        <dbReference type="EC" id="1.2.1.70"/>
    </reaction>
</comment>
<feature type="domain" description="Glutamyl-tRNA reductase N-terminal" evidence="17">
    <location>
        <begin position="7"/>
        <end position="151"/>
    </location>
</feature>
<dbReference type="Gene3D" id="3.30.460.30">
    <property type="entry name" value="Glutamyl-tRNA reductase, N-terminal domain"/>
    <property type="match status" value="1"/>
</dbReference>
<evidence type="ECO:0000256" key="13">
    <source>
        <dbReference type="PIRSR" id="PIRSR000445-4"/>
    </source>
</evidence>
<feature type="binding site" evidence="9 11">
    <location>
        <position position="105"/>
    </location>
    <ligand>
        <name>substrate</name>
    </ligand>
</feature>